<dbReference type="PANTHER" id="PTHR31896:SF69">
    <property type="entry name" value="FAMILY REGULATORY PROTEIN, PUTATIVE (AFU_ORTHOLOGUE AFUA_3G14730)-RELATED"/>
    <property type="match status" value="1"/>
</dbReference>
<evidence type="ECO:0000256" key="1">
    <source>
        <dbReference type="ARBA" id="ARBA00005179"/>
    </source>
</evidence>
<dbReference type="EMBL" id="KB933223">
    <property type="protein sequence ID" value="EON98288.1"/>
    <property type="molecule type" value="Genomic_DNA"/>
</dbReference>
<evidence type="ECO:0000256" key="2">
    <source>
        <dbReference type="ARBA" id="ARBA00009861"/>
    </source>
</evidence>
<dbReference type="GeneID" id="19326846"/>
<dbReference type="HOGENOM" id="CLU_029797_2_1_1"/>
<proteinExistence type="inferred from homology"/>
<dbReference type="Proteomes" id="UP000014074">
    <property type="component" value="Unassembled WGS sequence"/>
</dbReference>
<dbReference type="PANTHER" id="PTHR31896">
    <property type="entry name" value="FAMILY REGULATORY PROTEIN, PUTATIVE (AFU_ORTHOLOGUE AFUA_3G14730)-RELATED"/>
    <property type="match status" value="1"/>
</dbReference>
<dbReference type="RefSeq" id="XP_007916943.1">
    <property type="nucleotide sequence ID" value="XM_007918752.1"/>
</dbReference>
<dbReference type="Pfam" id="PF02458">
    <property type="entry name" value="Transferase"/>
    <property type="match status" value="1"/>
</dbReference>
<dbReference type="OrthoDB" id="21502at2759"/>
<evidence type="ECO:0000313" key="5">
    <source>
        <dbReference type="EMBL" id="EON98288.1"/>
    </source>
</evidence>
<keyword evidence="4" id="KW-0012">Acyltransferase</keyword>
<gene>
    <name evidence="5" type="ORF">UCRPA7_6213</name>
</gene>
<accession>R8BG62</accession>
<dbReference type="eggNOG" id="ENOG502S6KB">
    <property type="taxonomic scope" value="Eukaryota"/>
</dbReference>
<organism evidence="5 6">
    <name type="scientific">Phaeoacremonium minimum (strain UCR-PA7)</name>
    <name type="common">Esca disease fungus</name>
    <name type="synonym">Togninia minima</name>
    <dbReference type="NCBI Taxonomy" id="1286976"/>
    <lineage>
        <taxon>Eukaryota</taxon>
        <taxon>Fungi</taxon>
        <taxon>Dikarya</taxon>
        <taxon>Ascomycota</taxon>
        <taxon>Pezizomycotina</taxon>
        <taxon>Sordariomycetes</taxon>
        <taxon>Sordariomycetidae</taxon>
        <taxon>Togniniales</taxon>
        <taxon>Togniniaceae</taxon>
        <taxon>Phaeoacremonium</taxon>
    </lineage>
</organism>
<comment type="pathway">
    <text evidence="1">Secondary metabolite biosynthesis.</text>
</comment>
<evidence type="ECO:0000256" key="4">
    <source>
        <dbReference type="ARBA" id="ARBA00023315"/>
    </source>
</evidence>
<dbReference type="GO" id="GO:0016746">
    <property type="term" value="F:acyltransferase activity"/>
    <property type="evidence" value="ECO:0007669"/>
    <property type="project" value="UniProtKB-KW"/>
</dbReference>
<keyword evidence="6" id="KW-1185">Reference proteome</keyword>
<dbReference type="Gene3D" id="3.30.559.10">
    <property type="entry name" value="Chloramphenicol acetyltransferase-like domain"/>
    <property type="match status" value="2"/>
</dbReference>
<reference evidence="6" key="1">
    <citation type="journal article" date="2013" name="Genome Announc.">
        <title>Draft genome sequence of the ascomycete Phaeoacremonium aleophilum strain UCR-PA7, a causal agent of the esca disease complex in grapevines.</title>
        <authorList>
            <person name="Blanco-Ulate B."/>
            <person name="Rolshausen P."/>
            <person name="Cantu D."/>
        </authorList>
    </citation>
    <scope>NUCLEOTIDE SEQUENCE [LARGE SCALE GENOMIC DNA]</scope>
    <source>
        <strain evidence="6">UCR-PA7</strain>
    </source>
</reference>
<evidence type="ECO:0000313" key="6">
    <source>
        <dbReference type="Proteomes" id="UP000014074"/>
    </source>
</evidence>
<dbReference type="InterPro" id="IPR051283">
    <property type="entry name" value="Sec_Metabolite_Acyltrans"/>
</dbReference>
<dbReference type="KEGG" id="tmn:UCRPA7_6213"/>
<evidence type="ECO:0000256" key="3">
    <source>
        <dbReference type="ARBA" id="ARBA00022679"/>
    </source>
</evidence>
<name>R8BG62_PHAM7</name>
<dbReference type="AlphaFoldDB" id="R8BG62"/>
<keyword evidence="3" id="KW-0808">Transferase</keyword>
<sequence>MAFSGQLKGIFGSGPQRVAPPRVSTDEVLPVHFFDDSATNRTLIISWTLRFNEVLDADKLNNSLQKLLSIGGWRRLGGRLRETKDGKLEIHIPQEFTPERPAVGYSHETFGISIAEHPLASRLPQASDRPYVHDFGDEFMNLAVRQDTPRVFEDYTCTDNPQLALHVISFMDATLVSLAWPHITTDAMGLHALVTNWCKVLAGREGEVTPLGGLQNDPLETVGTGSVPEQEERWMYKDQAIAGISMLIWVLRFVWEIIWVRKQEPRIIFLPAASVKGLRERAINELAAEAKNADEKPFLSEGDVLTAWATRMACLHLSPSSKQGVSVMNVFEVRSRLPSIFKAGAVYIGNFVFPSWTLFTAGELLTQPLGKLALKLRTNLAAQITEGQVRGMLRTMRETMASAGRPALVLQPRSIMMTFSSWTKAKFFDVVDFSPAIIKGGKPGLVVPKPGHPVYYHSAPVTPPPTMRNVYNISGKDAAGNYWITGVLLPQIWPKIEEELKRMQ</sequence>
<comment type="similarity">
    <text evidence="2">Belongs to the plant acyltransferase family.</text>
</comment>
<dbReference type="InterPro" id="IPR023213">
    <property type="entry name" value="CAT-like_dom_sf"/>
</dbReference>
<protein>
    <submittedName>
        <fullName evidence="5">Putative lysr family regulatory protein</fullName>
    </submittedName>
</protein>